<dbReference type="InterPro" id="IPR045053">
    <property type="entry name" value="MAN-like"/>
</dbReference>
<organism evidence="1 2">
    <name type="scientific">Puccinia graminis f. sp. tritici</name>
    <dbReference type="NCBI Taxonomy" id="56615"/>
    <lineage>
        <taxon>Eukaryota</taxon>
        <taxon>Fungi</taxon>
        <taxon>Dikarya</taxon>
        <taxon>Basidiomycota</taxon>
        <taxon>Pucciniomycotina</taxon>
        <taxon>Pucciniomycetes</taxon>
        <taxon>Pucciniales</taxon>
        <taxon>Pucciniaceae</taxon>
        <taxon>Puccinia</taxon>
    </lineage>
</organism>
<dbReference type="GO" id="GO:0005576">
    <property type="term" value="C:extracellular region"/>
    <property type="evidence" value="ECO:0007669"/>
    <property type="project" value="UniProtKB-SubCell"/>
</dbReference>
<keyword evidence="2" id="KW-1185">Reference proteome</keyword>
<dbReference type="AlphaFoldDB" id="A0A5B0PD49"/>
<protein>
    <submittedName>
        <fullName evidence="1">Uncharacterized protein</fullName>
    </submittedName>
</protein>
<dbReference type="Gene3D" id="3.20.20.80">
    <property type="entry name" value="Glycosidases"/>
    <property type="match status" value="1"/>
</dbReference>
<comment type="caution">
    <text evidence="1">The sequence shown here is derived from an EMBL/GenBank/DDBJ whole genome shotgun (WGS) entry which is preliminary data.</text>
</comment>
<dbReference type="OrthoDB" id="406631at2759"/>
<dbReference type="SUPFAM" id="SSF51445">
    <property type="entry name" value="(Trans)glycosidases"/>
    <property type="match status" value="1"/>
</dbReference>
<dbReference type="InterPro" id="IPR017853">
    <property type="entry name" value="GH"/>
</dbReference>
<name>A0A5B0PD49_PUCGR</name>
<evidence type="ECO:0000313" key="1">
    <source>
        <dbReference type="EMBL" id="KAA1097769.1"/>
    </source>
</evidence>
<dbReference type="GO" id="GO:0016985">
    <property type="term" value="F:mannan endo-1,4-beta-mannosidase activity"/>
    <property type="evidence" value="ECO:0007669"/>
    <property type="project" value="UniProtKB-EC"/>
</dbReference>
<sequence>MYIKKQVYLLSLISLKLRALRSSDDEVLCRQLIRHRYDIQNYTAANQAVDWFTDRLMIESFKKIISFYLNRVNTFNGIRIGDDETILAFETGNEMNWGNQNQTIRMSTSIIPSFSLFWFW</sequence>
<reference evidence="1 2" key="1">
    <citation type="submission" date="2019-05" db="EMBL/GenBank/DDBJ databases">
        <title>Emergence of the Ug99 lineage of the wheat stem rust pathogen through somatic hybridization.</title>
        <authorList>
            <person name="Li F."/>
            <person name="Upadhyaya N.M."/>
            <person name="Sperschneider J."/>
            <person name="Matny O."/>
            <person name="Nguyen-Phuc H."/>
            <person name="Mago R."/>
            <person name="Raley C."/>
            <person name="Miller M.E."/>
            <person name="Silverstein K.A.T."/>
            <person name="Henningsen E."/>
            <person name="Hirsch C.D."/>
            <person name="Visser B."/>
            <person name="Pretorius Z.A."/>
            <person name="Steffenson B.J."/>
            <person name="Schwessinger B."/>
            <person name="Dodds P.N."/>
            <person name="Figueroa M."/>
        </authorList>
    </citation>
    <scope>NUCLEOTIDE SEQUENCE [LARGE SCALE GENOMIC DNA]</scope>
    <source>
        <strain evidence="1">21-0</strain>
    </source>
</reference>
<proteinExistence type="predicted"/>
<dbReference type="PANTHER" id="PTHR31451">
    <property type="match status" value="1"/>
</dbReference>
<gene>
    <name evidence="1" type="ORF">PGT21_019271</name>
</gene>
<dbReference type="Proteomes" id="UP000324748">
    <property type="component" value="Unassembled WGS sequence"/>
</dbReference>
<dbReference type="EMBL" id="VSWC01000066">
    <property type="protein sequence ID" value="KAA1097769.1"/>
    <property type="molecule type" value="Genomic_DNA"/>
</dbReference>
<evidence type="ECO:0000313" key="2">
    <source>
        <dbReference type="Proteomes" id="UP000324748"/>
    </source>
</evidence>
<accession>A0A5B0PD49</accession>
<dbReference type="PANTHER" id="PTHR31451:SF39">
    <property type="entry name" value="MANNAN ENDO-1,4-BETA-MANNOSIDASE 1"/>
    <property type="match status" value="1"/>
</dbReference>